<organism evidence="2">
    <name type="scientific">Arabidopsis lyrata subsp. lyrata</name>
    <name type="common">Lyre-leaved rock-cress</name>
    <dbReference type="NCBI Taxonomy" id="81972"/>
    <lineage>
        <taxon>Eukaryota</taxon>
        <taxon>Viridiplantae</taxon>
        <taxon>Streptophyta</taxon>
        <taxon>Embryophyta</taxon>
        <taxon>Tracheophyta</taxon>
        <taxon>Spermatophyta</taxon>
        <taxon>Magnoliopsida</taxon>
        <taxon>eudicotyledons</taxon>
        <taxon>Gunneridae</taxon>
        <taxon>Pentapetalae</taxon>
        <taxon>rosids</taxon>
        <taxon>malvids</taxon>
        <taxon>Brassicales</taxon>
        <taxon>Brassicaceae</taxon>
        <taxon>Camelineae</taxon>
        <taxon>Arabidopsis</taxon>
    </lineage>
</organism>
<dbReference type="HOGENOM" id="CLU_2963952_0_0_1"/>
<dbReference type="AlphaFoldDB" id="D7KJB4"/>
<dbReference type="Proteomes" id="UP000008694">
    <property type="component" value="Unassembled WGS sequence"/>
</dbReference>
<reference evidence="2" key="1">
    <citation type="journal article" date="2011" name="Nat. Genet.">
        <title>The Arabidopsis lyrata genome sequence and the basis of rapid genome size change.</title>
        <authorList>
            <person name="Hu T.T."/>
            <person name="Pattyn P."/>
            <person name="Bakker E.G."/>
            <person name="Cao J."/>
            <person name="Cheng J.-F."/>
            <person name="Clark R.M."/>
            <person name="Fahlgren N."/>
            <person name="Fawcett J.A."/>
            <person name="Grimwood J."/>
            <person name="Gundlach H."/>
            <person name="Haberer G."/>
            <person name="Hollister J.D."/>
            <person name="Ossowski S."/>
            <person name="Ottilar R.P."/>
            <person name="Salamov A.A."/>
            <person name="Schneeberger K."/>
            <person name="Spannagl M."/>
            <person name="Wang X."/>
            <person name="Yang L."/>
            <person name="Nasrallah M.E."/>
            <person name="Bergelson J."/>
            <person name="Carrington J.C."/>
            <person name="Gaut B.S."/>
            <person name="Schmutz J."/>
            <person name="Mayer K.F.X."/>
            <person name="Van de Peer Y."/>
            <person name="Grigoriev I.V."/>
            <person name="Nordborg M."/>
            <person name="Weigel D."/>
            <person name="Guo Y.-L."/>
        </authorList>
    </citation>
    <scope>NUCLEOTIDE SEQUENCE [LARGE SCALE GENOMIC DNA]</scope>
    <source>
        <strain evidence="2">cv. MN47</strain>
    </source>
</reference>
<name>D7KJB4_ARALL</name>
<proteinExistence type="predicted"/>
<accession>D7KJB4</accession>
<dbReference type="Gramene" id="scaffold_103766.1">
    <property type="protein sequence ID" value="scaffold_103766.1"/>
    <property type="gene ID" value="scaffold_103766.1"/>
</dbReference>
<evidence type="ECO:0000313" key="1">
    <source>
        <dbReference type="EMBL" id="EFH70046.1"/>
    </source>
</evidence>
<sequence length="59" mass="6959">MSTTQVLTLIKHNLNKLYLQFCFWSRFSSNLKVFNIVHHHHHPHVNGPSIVRLIIICPQ</sequence>
<keyword evidence="2" id="KW-1185">Reference proteome</keyword>
<dbReference type="EMBL" id="GL348713">
    <property type="protein sequence ID" value="EFH70046.1"/>
    <property type="molecule type" value="Genomic_DNA"/>
</dbReference>
<protein>
    <submittedName>
        <fullName evidence="1">Predicted protein</fullName>
    </submittedName>
</protein>
<gene>
    <name evidence="1" type="ORF">ARALYDRAFT_890972</name>
</gene>
<evidence type="ECO:0000313" key="2">
    <source>
        <dbReference type="Proteomes" id="UP000008694"/>
    </source>
</evidence>